<dbReference type="AlphaFoldDB" id="A0A2A2GBT7"/>
<dbReference type="GO" id="GO:0000160">
    <property type="term" value="P:phosphorelay signal transduction system"/>
    <property type="evidence" value="ECO:0007669"/>
    <property type="project" value="InterPro"/>
</dbReference>
<comment type="caution">
    <text evidence="1">Lacks conserved residue(s) required for the propagation of feature annotation.</text>
</comment>
<sequence length="129" mass="14307">MQILLVGEKSSITTTIKTMLQLIEDWSIQLYSDLDNLGNSKEIKAEFDLLVANIEDFNQASTEVVSKICDQFPDTPLLVVHSYLNKELIKPMITAGAIGYIRNDVSEDKLIEAVQKVASGTKCIITEST</sequence>
<dbReference type="Gene3D" id="3.40.50.2300">
    <property type="match status" value="1"/>
</dbReference>
<feature type="domain" description="Response regulatory" evidence="2">
    <location>
        <begin position="1"/>
        <end position="118"/>
    </location>
</feature>
<proteinExistence type="predicted"/>
<gene>
    <name evidence="3" type="ORF">CK503_06505</name>
</gene>
<evidence type="ECO:0000313" key="3">
    <source>
        <dbReference type="EMBL" id="PAU94444.1"/>
    </source>
</evidence>
<dbReference type="InterPro" id="IPR011006">
    <property type="entry name" value="CheY-like_superfamily"/>
</dbReference>
<name>A0A2A2GBT7_9BACT</name>
<dbReference type="OrthoDB" id="1525145at2"/>
<evidence type="ECO:0000259" key="2">
    <source>
        <dbReference type="PROSITE" id="PS50110"/>
    </source>
</evidence>
<evidence type="ECO:0000256" key="1">
    <source>
        <dbReference type="PROSITE-ProRule" id="PRU00169"/>
    </source>
</evidence>
<dbReference type="InterPro" id="IPR001789">
    <property type="entry name" value="Sig_transdc_resp-reg_receiver"/>
</dbReference>
<dbReference type="SUPFAM" id="SSF52172">
    <property type="entry name" value="CheY-like"/>
    <property type="match status" value="1"/>
</dbReference>
<protein>
    <recommendedName>
        <fullName evidence="2">Response regulatory domain-containing protein</fullName>
    </recommendedName>
</protein>
<keyword evidence="4" id="KW-1185">Reference proteome</keyword>
<dbReference type="EMBL" id="NSKE01000004">
    <property type="protein sequence ID" value="PAU94444.1"/>
    <property type="molecule type" value="Genomic_DNA"/>
</dbReference>
<organism evidence="3 4">
    <name type="scientific">Fodinibius salipaludis</name>
    <dbReference type="NCBI Taxonomy" id="2032627"/>
    <lineage>
        <taxon>Bacteria</taxon>
        <taxon>Pseudomonadati</taxon>
        <taxon>Balneolota</taxon>
        <taxon>Balneolia</taxon>
        <taxon>Balneolales</taxon>
        <taxon>Balneolaceae</taxon>
        <taxon>Fodinibius</taxon>
    </lineage>
</organism>
<dbReference type="Proteomes" id="UP000218831">
    <property type="component" value="Unassembled WGS sequence"/>
</dbReference>
<accession>A0A2A2GBT7</accession>
<comment type="caution">
    <text evidence="3">The sequence shown here is derived from an EMBL/GenBank/DDBJ whole genome shotgun (WGS) entry which is preliminary data.</text>
</comment>
<dbReference type="RefSeq" id="WP_095605985.1">
    <property type="nucleotide sequence ID" value="NZ_NSKE01000004.1"/>
</dbReference>
<dbReference type="PROSITE" id="PS50110">
    <property type="entry name" value="RESPONSE_REGULATORY"/>
    <property type="match status" value="1"/>
</dbReference>
<evidence type="ECO:0000313" key="4">
    <source>
        <dbReference type="Proteomes" id="UP000218831"/>
    </source>
</evidence>
<reference evidence="3 4" key="1">
    <citation type="submission" date="2017-08" db="EMBL/GenBank/DDBJ databases">
        <title>Aliifodinibius alkalisoli sp. nov., isolated from saline alkaline soil.</title>
        <authorList>
            <person name="Liu D."/>
            <person name="Zhang G."/>
        </authorList>
    </citation>
    <scope>NUCLEOTIDE SEQUENCE [LARGE SCALE GENOMIC DNA]</scope>
    <source>
        <strain evidence="3 4">WN023</strain>
    </source>
</reference>